<evidence type="ECO:0000313" key="3">
    <source>
        <dbReference type="Proteomes" id="UP000824116"/>
    </source>
</evidence>
<sequence>MSYENYKAAMEAAKNLRFYTTAGGYSDESIRKSEDLLGIKFSSQYRDFNKQYGYLSFFGCEIFGADPKNLEIAEGNSVACALSERTDYGLPSYLLPIYNFDDGCMAYLDHSSLNESGEPRVVMMEYTGSGYELVEVLNEDFGDFVLHLVREAEEIPDQ</sequence>
<dbReference type="SMART" id="SM00860">
    <property type="entry name" value="SMI1_KNR4"/>
    <property type="match status" value="1"/>
</dbReference>
<dbReference type="Gene3D" id="3.40.1580.10">
    <property type="entry name" value="SMI1/KNR4-like"/>
    <property type="match status" value="1"/>
</dbReference>
<protein>
    <submittedName>
        <fullName evidence="2">SMI1/KNR4 family protein</fullName>
    </submittedName>
</protein>
<organism evidence="2 3">
    <name type="scientific">Candidatus Mediterraneibacter stercoravium</name>
    <dbReference type="NCBI Taxonomy" id="2838685"/>
    <lineage>
        <taxon>Bacteria</taxon>
        <taxon>Bacillati</taxon>
        <taxon>Bacillota</taxon>
        <taxon>Clostridia</taxon>
        <taxon>Lachnospirales</taxon>
        <taxon>Lachnospiraceae</taxon>
        <taxon>Mediterraneibacter</taxon>
    </lineage>
</organism>
<dbReference type="Pfam" id="PF14567">
    <property type="entry name" value="SUKH_5"/>
    <property type="match status" value="1"/>
</dbReference>
<dbReference type="InterPro" id="IPR037883">
    <property type="entry name" value="Knr4/Smi1-like_sf"/>
</dbReference>
<evidence type="ECO:0000259" key="1">
    <source>
        <dbReference type="SMART" id="SM00860"/>
    </source>
</evidence>
<reference evidence="2" key="1">
    <citation type="journal article" date="2021" name="PeerJ">
        <title>Extensive microbial diversity within the chicken gut microbiome revealed by metagenomics and culture.</title>
        <authorList>
            <person name="Gilroy R."/>
            <person name="Ravi A."/>
            <person name="Getino M."/>
            <person name="Pursley I."/>
            <person name="Horton D.L."/>
            <person name="Alikhan N.F."/>
            <person name="Baker D."/>
            <person name="Gharbi K."/>
            <person name="Hall N."/>
            <person name="Watson M."/>
            <person name="Adriaenssens E.M."/>
            <person name="Foster-Nyarko E."/>
            <person name="Jarju S."/>
            <person name="Secka A."/>
            <person name="Antonio M."/>
            <person name="Oren A."/>
            <person name="Chaudhuri R.R."/>
            <person name="La Ragione R."/>
            <person name="Hildebrand F."/>
            <person name="Pallen M.J."/>
        </authorList>
    </citation>
    <scope>NUCLEOTIDE SEQUENCE</scope>
    <source>
        <strain evidence="2">CHK196-3914</strain>
    </source>
</reference>
<dbReference type="Proteomes" id="UP000824116">
    <property type="component" value="Unassembled WGS sequence"/>
</dbReference>
<comment type="caution">
    <text evidence="2">The sequence shown here is derived from an EMBL/GenBank/DDBJ whole genome shotgun (WGS) entry which is preliminary data.</text>
</comment>
<gene>
    <name evidence="2" type="ORF">H9723_03080</name>
</gene>
<proteinExistence type="predicted"/>
<reference evidence="2" key="2">
    <citation type="submission" date="2021-04" db="EMBL/GenBank/DDBJ databases">
        <authorList>
            <person name="Gilroy R."/>
        </authorList>
    </citation>
    <scope>NUCLEOTIDE SEQUENCE</scope>
    <source>
        <strain evidence="2">CHK196-3914</strain>
    </source>
</reference>
<dbReference type="SUPFAM" id="SSF160631">
    <property type="entry name" value="SMI1/KNR4-like"/>
    <property type="match status" value="1"/>
</dbReference>
<name>A0A9D2G8P0_9FIRM</name>
<evidence type="ECO:0000313" key="2">
    <source>
        <dbReference type="EMBL" id="HIZ74215.1"/>
    </source>
</evidence>
<dbReference type="AlphaFoldDB" id="A0A9D2G8P0"/>
<accession>A0A9D2G8P0</accession>
<dbReference type="EMBL" id="DXAY01000073">
    <property type="protein sequence ID" value="HIZ74215.1"/>
    <property type="molecule type" value="Genomic_DNA"/>
</dbReference>
<feature type="domain" description="Knr4/Smi1-like" evidence="1">
    <location>
        <begin position="24"/>
        <end position="147"/>
    </location>
</feature>
<dbReference type="InterPro" id="IPR018958">
    <property type="entry name" value="Knr4/Smi1-like_dom"/>
</dbReference>